<organism evidence="13 14">
    <name type="scientific">Aphis glycines</name>
    <name type="common">Soybean aphid</name>
    <dbReference type="NCBI Taxonomy" id="307491"/>
    <lineage>
        <taxon>Eukaryota</taxon>
        <taxon>Metazoa</taxon>
        <taxon>Ecdysozoa</taxon>
        <taxon>Arthropoda</taxon>
        <taxon>Hexapoda</taxon>
        <taxon>Insecta</taxon>
        <taxon>Pterygota</taxon>
        <taxon>Neoptera</taxon>
        <taxon>Paraneoptera</taxon>
        <taxon>Hemiptera</taxon>
        <taxon>Sternorrhyncha</taxon>
        <taxon>Aphidomorpha</taxon>
        <taxon>Aphidoidea</taxon>
        <taxon>Aphididae</taxon>
        <taxon>Aphidini</taxon>
        <taxon>Aphis</taxon>
        <taxon>Aphis</taxon>
    </lineage>
</organism>
<dbReference type="AlphaFoldDB" id="A0A6G0T6Z1"/>
<keyword evidence="9" id="KW-0807">Transducer</keyword>
<evidence type="ECO:0000256" key="1">
    <source>
        <dbReference type="ARBA" id="ARBA00004141"/>
    </source>
</evidence>
<evidence type="ECO:0000313" key="13">
    <source>
        <dbReference type="EMBL" id="KAE9525951.1"/>
    </source>
</evidence>
<reference evidence="13 14" key="1">
    <citation type="submission" date="2019-08" db="EMBL/GenBank/DDBJ databases">
        <title>The genome of the soybean aphid Biotype 1, its phylome, world population structure and adaptation to the North American continent.</title>
        <authorList>
            <person name="Giordano R."/>
            <person name="Donthu R.K."/>
            <person name="Hernandez A.G."/>
            <person name="Wright C.L."/>
            <person name="Zimin A.V."/>
        </authorList>
    </citation>
    <scope>NUCLEOTIDE SEQUENCE [LARGE SCALE GENOMIC DNA]</scope>
    <source>
        <tissue evidence="13">Whole aphids</tissue>
    </source>
</reference>
<dbReference type="Gene3D" id="1.20.1070.10">
    <property type="entry name" value="Rhodopsin 7-helix transmembrane proteins"/>
    <property type="match status" value="1"/>
</dbReference>
<evidence type="ECO:0000256" key="11">
    <source>
        <dbReference type="SAM" id="Phobius"/>
    </source>
</evidence>
<feature type="domain" description="G-protein coupled receptors family 1 profile" evidence="12">
    <location>
        <begin position="1"/>
        <end position="128"/>
    </location>
</feature>
<evidence type="ECO:0000256" key="4">
    <source>
        <dbReference type="ARBA" id="ARBA00022989"/>
    </source>
</evidence>
<evidence type="ECO:0000256" key="2">
    <source>
        <dbReference type="ARBA" id="ARBA00010663"/>
    </source>
</evidence>
<keyword evidence="3 11" id="KW-0812">Transmembrane</keyword>
<dbReference type="GO" id="GO:0004930">
    <property type="term" value="F:G protein-coupled receptor activity"/>
    <property type="evidence" value="ECO:0007669"/>
    <property type="project" value="UniProtKB-KW"/>
</dbReference>
<keyword evidence="10" id="KW-0716">Sensory transduction</keyword>
<keyword evidence="5" id="KW-0297">G-protein coupled receptor</keyword>
<dbReference type="InterPro" id="IPR017452">
    <property type="entry name" value="GPCR_Rhodpsn_7TM"/>
</dbReference>
<comment type="similarity">
    <text evidence="2">Belongs to the G-protein coupled receptor 1 family.</text>
</comment>
<dbReference type="SUPFAM" id="SSF81321">
    <property type="entry name" value="Family A G protein-coupled receptor-like"/>
    <property type="match status" value="1"/>
</dbReference>
<evidence type="ECO:0000256" key="7">
    <source>
        <dbReference type="ARBA" id="ARBA00023170"/>
    </source>
</evidence>
<dbReference type="OrthoDB" id="2101615at2759"/>
<dbReference type="InterPro" id="IPR000276">
    <property type="entry name" value="GPCR_Rhodpsn"/>
</dbReference>
<sequence>MTFVKIKHKILCRESNMKSTITPEKMLAVNLIRYLGSTNNDLHYAYRIGRYNLSNIRAAEKIIGQATKAECRVAIMVAVMILAFLTAWMPYSVLALMIAFGGVHISPVVSIIPALCAKSSICWNPIIYIGLNTQFRSAWKRFLKIPGTVSEVSLDADITTGMTKLMTGHQELPVHPMNNGDTNHPPGLIMCCLAHDEHRRSTTYVDQYECNLEMKSCNPQTLGKPTETNLGDVSFWLRIGLRRFPTVATVSSLSINELPASYSSSVLTGLKNMQPVDDDILELELLESLEPIVLYSGALASAIQTRSGIGYKLRECDASGQYVGHTSKGTVIRCDWLSKLAVFFIRPSARIICICCVQYCIRQGFVVNTHRGTKRRNSSVKNSVQVYYHVKNVLVESNEFSIPGHMHVRVHDKTRNVLLTFGSSRKTSDINMIIRFLLFSYSNNFGLQDFKLRSLLSLKFHISDKKNSTIATITTFCQYTTIFSKIAFLEILFKDIVAEISSGIAPKIINITYFIADCQGLIKSTVSYSLYSSHTLSYDSNTERFLIVHHQTWMFLLLFFETFLWLDSIYSVVIYEQESHVICLHH</sequence>
<keyword evidence="6 11" id="KW-0472">Membrane</keyword>
<keyword evidence="4 11" id="KW-1133">Transmembrane helix</keyword>
<feature type="transmembrane region" description="Helical" evidence="11">
    <location>
        <begin position="71"/>
        <end position="89"/>
    </location>
</feature>
<dbReference type="Proteomes" id="UP000475862">
    <property type="component" value="Unassembled WGS sequence"/>
</dbReference>
<gene>
    <name evidence="13" type="ORF">AGLY_014000</name>
</gene>
<dbReference type="EMBL" id="VYZN01000057">
    <property type="protein sequence ID" value="KAE9525951.1"/>
    <property type="molecule type" value="Genomic_DNA"/>
</dbReference>
<keyword evidence="7" id="KW-0675">Receptor</keyword>
<keyword evidence="14" id="KW-1185">Reference proteome</keyword>
<proteinExistence type="inferred from homology"/>
<evidence type="ECO:0000313" key="14">
    <source>
        <dbReference type="Proteomes" id="UP000475862"/>
    </source>
</evidence>
<comment type="caution">
    <text evidence="13">The sequence shown here is derived from an EMBL/GenBank/DDBJ whole genome shotgun (WGS) entry which is preliminary data.</text>
</comment>
<evidence type="ECO:0000256" key="5">
    <source>
        <dbReference type="ARBA" id="ARBA00023040"/>
    </source>
</evidence>
<dbReference type="PRINTS" id="PR00237">
    <property type="entry name" value="GPCRRHODOPSN"/>
</dbReference>
<evidence type="ECO:0000259" key="12">
    <source>
        <dbReference type="PROSITE" id="PS50262"/>
    </source>
</evidence>
<protein>
    <recommendedName>
        <fullName evidence="12">G-protein coupled receptors family 1 profile domain-containing protein</fullName>
    </recommendedName>
</protein>
<evidence type="ECO:0000256" key="3">
    <source>
        <dbReference type="ARBA" id="ARBA00022692"/>
    </source>
</evidence>
<dbReference type="GO" id="GO:0016020">
    <property type="term" value="C:membrane"/>
    <property type="evidence" value="ECO:0007669"/>
    <property type="project" value="UniProtKB-SubCell"/>
</dbReference>
<dbReference type="PANTHER" id="PTHR24240">
    <property type="entry name" value="OPSIN"/>
    <property type="match status" value="1"/>
</dbReference>
<evidence type="ECO:0000256" key="9">
    <source>
        <dbReference type="ARBA" id="ARBA00023224"/>
    </source>
</evidence>
<keyword evidence="8" id="KW-0325">Glycoprotein</keyword>
<keyword evidence="10" id="KW-0844">Vision</keyword>
<dbReference type="InterPro" id="IPR050125">
    <property type="entry name" value="GPCR_opsins"/>
</dbReference>
<dbReference type="PROSITE" id="PS50262">
    <property type="entry name" value="G_PROTEIN_RECEP_F1_2"/>
    <property type="match status" value="1"/>
</dbReference>
<comment type="subcellular location">
    <subcellularLocation>
        <location evidence="1">Membrane</location>
        <topology evidence="1">Multi-pass membrane protein</topology>
    </subcellularLocation>
</comment>
<evidence type="ECO:0000256" key="6">
    <source>
        <dbReference type="ARBA" id="ARBA00023136"/>
    </source>
</evidence>
<dbReference type="GO" id="GO:0007601">
    <property type="term" value="P:visual perception"/>
    <property type="evidence" value="ECO:0007669"/>
    <property type="project" value="UniProtKB-KW"/>
</dbReference>
<name>A0A6G0T6Z1_APHGL</name>
<accession>A0A6G0T6Z1</accession>
<evidence type="ECO:0000256" key="8">
    <source>
        <dbReference type="ARBA" id="ARBA00023180"/>
    </source>
</evidence>
<evidence type="ECO:0000256" key="10">
    <source>
        <dbReference type="ARBA" id="ARBA00023305"/>
    </source>
</evidence>